<evidence type="ECO:0000256" key="8">
    <source>
        <dbReference type="PROSITE-ProRule" id="PRU00169"/>
    </source>
</evidence>
<dbReference type="Proteomes" id="UP000033115">
    <property type="component" value="Chromosome"/>
</dbReference>
<dbReference type="AlphaFoldDB" id="A0A0E3M773"/>
<dbReference type="SMART" id="SM00448">
    <property type="entry name" value="REC"/>
    <property type="match status" value="1"/>
</dbReference>
<dbReference type="PANTHER" id="PTHR48111">
    <property type="entry name" value="REGULATOR OF RPOS"/>
    <property type="match status" value="1"/>
</dbReference>
<proteinExistence type="predicted"/>
<comment type="function">
    <text evidence="7">May play the central regulatory role in sporulation. It may be an element of the effector pathway responsible for the activation of sporulation genes in response to nutritional stress. Spo0A may act in concert with spo0H (a sigma factor) to control the expression of some genes that are critical to the sporulation process.</text>
</comment>
<dbReference type="Gene3D" id="1.10.10.10">
    <property type="entry name" value="Winged helix-like DNA-binding domain superfamily/Winged helix DNA-binding domain"/>
    <property type="match status" value="1"/>
</dbReference>
<dbReference type="GO" id="GO:0032993">
    <property type="term" value="C:protein-DNA complex"/>
    <property type="evidence" value="ECO:0007669"/>
    <property type="project" value="TreeGrafter"/>
</dbReference>
<organism evidence="12 13">
    <name type="scientific">Clostridium scatologenes</name>
    <dbReference type="NCBI Taxonomy" id="1548"/>
    <lineage>
        <taxon>Bacteria</taxon>
        <taxon>Bacillati</taxon>
        <taxon>Bacillota</taxon>
        <taxon>Clostridia</taxon>
        <taxon>Eubacteriales</taxon>
        <taxon>Clostridiaceae</taxon>
        <taxon>Clostridium</taxon>
    </lineage>
</organism>
<evidence type="ECO:0000259" key="11">
    <source>
        <dbReference type="PROSITE" id="PS51755"/>
    </source>
</evidence>
<dbReference type="GO" id="GO:0005829">
    <property type="term" value="C:cytosol"/>
    <property type="evidence" value="ECO:0007669"/>
    <property type="project" value="TreeGrafter"/>
</dbReference>
<gene>
    <name evidence="12" type="ORF">CSCA_0319</name>
</gene>
<dbReference type="RefSeq" id="WP_029160507.1">
    <property type="nucleotide sequence ID" value="NZ_CP009933.1"/>
</dbReference>
<evidence type="ECO:0000256" key="6">
    <source>
        <dbReference type="ARBA" id="ARBA00023163"/>
    </source>
</evidence>
<evidence type="ECO:0000256" key="4">
    <source>
        <dbReference type="ARBA" id="ARBA00023015"/>
    </source>
</evidence>
<dbReference type="GO" id="GO:0006355">
    <property type="term" value="P:regulation of DNA-templated transcription"/>
    <property type="evidence" value="ECO:0007669"/>
    <property type="project" value="InterPro"/>
</dbReference>
<feature type="modified residue" description="4-aspartylphosphate" evidence="8">
    <location>
        <position position="53"/>
    </location>
</feature>
<accession>A0A0E3M773</accession>
<dbReference type="Pfam" id="PF00072">
    <property type="entry name" value="Response_reg"/>
    <property type="match status" value="1"/>
</dbReference>
<keyword evidence="6" id="KW-0804">Transcription</keyword>
<evidence type="ECO:0000256" key="5">
    <source>
        <dbReference type="ARBA" id="ARBA00023125"/>
    </source>
</evidence>
<name>A0A0E3M773_CLOSL</name>
<dbReference type="FunFam" id="1.10.10.10:FF:000018">
    <property type="entry name" value="DNA-binding response regulator ResD"/>
    <property type="match status" value="1"/>
</dbReference>
<dbReference type="InterPro" id="IPR001867">
    <property type="entry name" value="OmpR/PhoB-type_DNA-bd"/>
</dbReference>
<dbReference type="InterPro" id="IPR001789">
    <property type="entry name" value="Sig_transdc_resp-reg_receiver"/>
</dbReference>
<dbReference type="GO" id="GO:0000156">
    <property type="term" value="F:phosphorelay response regulator activity"/>
    <property type="evidence" value="ECO:0007669"/>
    <property type="project" value="TreeGrafter"/>
</dbReference>
<dbReference type="Pfam" id="PF00486">
    <property type="entry name" value="Trans_reg_C"/>
    <property type="match status" value="1"/>
</dbReference>
<evidence type="ECO:0000313" key="13">
    <source>
        <dbReference type="Proteomes" id="UP000033115"/>
    </source>
</evidence>
<reference evidence="12 13" key="1">
    <citation type="journal article" date="2015" name="J. Biotechnol.">
        <title>Complete genome sequence of a malodorant-producing acetogen, Clostridium scatologenes ATCC 25775(T).</title>
        <authorList>
            <person name="Zhu Z."/>
            <person name="Guo T."/>
            <person name="Zheng H."/>
            <person name="Song T."/>
            <person name="Ouyang P."/>
            <person name="Xie J."/>
        </authorList>
    </citation>
    <scope>NUCLEOTIDE SEQUENCE [LARGE SCALE GENOMIC DNA]</scope>
    <source>
        <strain evidence="12 13">ATCC 25775</strain>
    </source>
</reference>
<evidence type="ECO:0000313" key="12">
    <source>
        <dbReference type="EMBL" id="AKA67444.1"/>
    </source>
</evidence>
<feature type="domain" description="OmpR/PhoB-type" evidence="11">
    <location>
        <begin position="128"/>
        <end position="224"/>
    </location>
</feature>
<dbReference type="FunFam" id="3.40.50.2300:FF:000001">
    <property type="entry name" value="DNA-binding response regulator PhoB"/>
    <property type="match status" value="1"/>
</dbReference>
<evidence type="ECO:0000256" key="3">
    <source>
        <dbReference type="ARBA" id="ARBA00023012"/>
    </source>
</evidence>
<dbReference type="PROSITE" id="PS51755">
    <property type="entry name" value="OMPR_PHOB"/>
    <property type="match status" value="1"/>
</dbReference>
<keyword evidence="13" id="KW-1185">Reference proteome</keyword>
<feature type="DNA-binding region" description="OmpR/PhoB-type" evidence="9">
    <location>
        <begin position="128"/>
        <end position="224"/>
    </location>
</feature>
<evidence type="ECO:0000256" key="9">
    <source>
        <dbReference type="PROSITE-ProRule" id="PRU01091"/>
    </source>
</evidence>
<dbReference type="InterPro" id="IPR039420">
    <property type="entry name" value="WalR-like"/>
</dbReference>
<dbReference type="HOGENOM" id="CLU_000445_30_4_9"/>
<protein>
    <recommendedName>
        <fullName evidence="1">Stage 0 sporulation protein A homolog</fullName>
    </recommendedName>
</protein>
<keyword evidence="2 8" id="KW-0597">Phosphoprotein</keyword>
<dbReference type="Gene3D" id="3.40.50.2300">
    <property type="match status" value="1"/>
</dbReference>
<dbReference type="PANTHER" id="PTHR48111:SF73">
    <property type="entry name" value="ALKALINE PHOSPHATASE SYNTHESIS TRANSCRIPTIONAL REGULATORY PROTEIN PHOP"/>
    <property type="match status" value="1"/>
</dbReference>
<dbReference type="SMART" id="SM00862">
    <property type="entry name" value="Trans_reg_C"/>
    <property type="match status" value="1"/>
</dbReference>
<evidence type="ECO:0000256" key="2">
    <source>
        <dbReference type="ARBA" id="ARBA00022553"/>
    </source>
</evidence>
<keyword evidence="5 9" id="KW-0238">DNA-binding</keyword>
<evidence type="ECO:0000259" key="10">
    <source>
        <dbReference type="PROSITE" id="PS50110"/>
    </source>
</evidence>
<evidence type="ECO:0000256" key="1">
    <source>
        <dbReference type="ARBA" id="ARBA00018672"/>
    </source>
</evidence>
<feature type="domain" description="Response regulatory" evidence="10">
    <location>
        <begin position="4"/>
        <end position="117"/>
    </location>
</feature>
<dbReference type="EMBL" id="CP009933">
    <property type="protein sequence ID" value="AKA67444.1"/>
    <property type="molecule type" value="Genomic_DNA"/>
</dbReference>
<sequence length="225" mass="25889">MFKNLLIVEDDAGIRNLIAMYFRKENFNIYEAEDGNQALDIFKLNKIDLIILDIMIPYINGFKVCECIRKISNVPIIMLTAKTEEQDILQGFDEGTDAYVTKPFSPKVLVAKANALLNRVDNKLNVNNNIFSKDGFIIDFNSGEVTVDNSKIVMTHKEYDLLKFLIKNKGIILSKDIILDKVWGYDYFGDPRTIDTHIRRLRQKLGDNHKFIVTVKGRGYKFDAL</sequence>
<dbReference type="CDD" id="cd17574">
    <property type="entry name" value="REC_OmpR"/>
    <property type="match status" value="1"/>
</dbReference>
<dbReference type="GO" id="GO:0000976">
    <property type="term" value="F:transcription cis-regulatory region binding"/>
    <property type="evidence" value="ECO:0007669"/>
    <property type="project" value="TreeGrafter"/>
</dbReference>
<keyword evidence="4" id="KW-0805">Transcription regulation</keyword>
<dbReference type="SUPFAM" id="SSF52172">
    <property type="entry name" value="CheY-like"/>
    <property type="match status" value="1"/>
</dbReference>
<dbReference type="STRING" id="1548.CSCA_0319"/>
<evidence type="ECO:0000256" key="7">
    <source>
        <dbReference type="ARBA" id="ARBA00024867"/>
    </source>
</evidence>
<dbReference type="PROSITE" id="PS50110">
    <property type="entry name" value="RESPONSE_REGULATORY"/>
    <property type="match status" value="1"/>
</dbReference>
<dbReference type="InterPro" id="IPR036388">
    <property type="entry name" value="WH-like_DNA-bd_sf"/>
</dbReference>
<dbReference type="KEGG" id="csq:CSCA_0319"/>
<dbReference type="CDD" id="cd00383">
    <property type="entry name" value="trans_reg_C"/>
    <property type="match status" value="1"/>
</dbReference>
<dbReference type="InterPro" id="IPR011006">
    <property type="entry name" value="CheY-like_superfamily"/>
</dbReference>
<keyword evidence="3" id="KW-0902">Two-component regulatory system</keyword>